<dbReference type="Pfam" id="PF04519">
    <property type="entry name" value="Bactofilin"/>
    <property type="match status" value="1"/>
</dbReference>
<proteinExistence type="inferred from homology"/>
<dbReference type="InterPro" id="IPR007607">
    <property type="entry name" value="BacA/B"/>
</dbReference>
<comment type="similarity">
    <text evidence="1">Belongs to the bactofilin family.</text>
</comment>
<comment type="caution">
    <text evidence="3">The sequence shown here is derived from an EMBL/GenBank/DDBJ whole genome shotgun (WGS) entry which is preliminary data.</text>
</comment>
<name>A0A0G0FKM4_9BACT</name>
<feature type="compositionally biased region" description="Basic and acidic residues" evidence="2">
    <location>
        <begin position="108"/>
        <end position="148"/>
    </location>
</feature>
<dbReference type="PANTHER" id="PTHR35024:SF4">
    <property type="entry name" value="POLYMER-FORMING CYTOSKELETAL PROTEIN"/>
    <property type="match status" value="1"/>
</dbReference>
<protein>
    <submittedName>
        <fullName evidence="3">Integral membrane protein CcmA involved in cell shape determination</fullName>
    </submittedName>
</protein>
<evidence type="ECO:0000256" key="1">
    <source>
        <dbReference type="ARBA" id="ARBA00044755"/>
    </source>
</evidence>
<dbReference type="STRING" id="1618333.UR93_C0025G0001"/>
<organism evidence="3 4">
    <name type="scientific">Berkelbacteria bacterium GW2011_GWA2_35_9</name>
    <dbReference type="NCBI Taxonomy" id="1618333"/>
    <lineage>
        <taxon>Bacteria</taxon>
        <taxon>Candidatus Berkelbacteria</taxon>
    </lineage>
</organism>
<sequence length="165" mass="17655">MNNEGNGEGTIVGANVKLQGTISDNNDIVIHGAVDGEVISEKNINITPSAIVKGPIKGMVITVAGTVEGDIEGTEKTEVLPTGKVIGSINTSELIIQSGAIFNGECKMTEESKMTREKKPEPDNEEPKEKENSKPADKHQPEEVKPAEVEEATDAQEVIDDFELD</sequence>
<evidence type="ECO:0000313" key="4">
    <source>
        <dbReference type="Proteomes" id="UP000034316"/>
    </source>
</evidence>
<accession>A0A0G0FKM4</accession>
<feature type="region of interest" description="Disordered" evidence="2">
    <location>
        <begin position="108"/>
        <end position="165"/>
    </location>
</feature>
<reference evidence="3 4" key="1">
    <citation type="journal article" date="2015" name="Nature">
        <title>rRNA introns, odd ribosomes, and small enigmatic genomes across a large radiation of phyla.</title>
        <authorList>
            <person name="Brown C.T."/>
            <person name="Hug L.A."/>
            <person name="Thomas B.C."/>
            <person name="Sharon I."/>
            <person name="Castelle C.J."/>
            <person name="Singh A."/>
            <person name="Wilkins M.J."/>
            <person name="Williams K.H."/>
            <person name="Banfield J.F."/>
        </authorList>
    </citation>
    <scope>NUCLEOTIDE SEQUENCE [LARGE SCALE GENOMIC DNA]</scope>
</reference>
<dbReference type="PANTHER" id="PTHR35024">
    <property type="entry name" value="HYPOTHETICAL CYTOSOLIC PROTEIN"/>
    <property type="match status" value="1"/>
</dbReference>
<gene>
    <name evidence="3" type="ORF">UR93_C0025G0001</name>
</gene>
<dbReference type="EMBL" id="LBRB01000025">
    <property type="protein sequence ID" value="KKP87995.1"/>
    <property type="molecule type" value="Genomic_DNA"/>
</dbReference>
<evidence type="ECO:0000256" key="2">
    <source>
        <dbReference type="SAM" id="MobiDB-lite"/>
    </source>
</evidence>
<dbReference type="AlphaFoldDB" id="A0A0G0FKM4"/>
<feature type="compositionally biased region" description="Acidic residues" evidence="2">
    <location>
        <begin position="149"/>
        <end position="165"/>
    </location>
</feature>
<evidence type="ECO:0000313" key="3">
    <source>
        <dbReference type="EMBL" id="KKP87995.1"/>
    </source>
</evidence>
<dbReference type="Proteomes" id="UP000034316">
    <property type="component" value="Unassembled WGS sequence"/>
</dbReference>